<gene>
    <name evidence="2" type="primary">LOC117210480</name>
</gene>
<dbReference type="AlphaFoldDB" id="A0A6P8M741"/>
<dbReference type="GeneID" id="117210480"/>
<name>A0A6P8M741_9HYME</name>
<proteinExistence type="predicted"/>
<protein>
    <submittedName>
        <fullName evidence="2">Uncharacterized protein LOC117210480</fullName>
    </submittedName>
</protein>
<evidence type="ECO:0000313" key="1">
    <source>
        <dbReference type="Proteomes" id="UP000515164"/>
    </source>
</evidence>
<dbReference type="Proteomes" id="UP000515164">
    <property type="component" value="Unplaced"/>
</dbReference>
<reference evidence="2" key="1">
    <citation type="submission" date="2025-08" db="UniProtKB">
        <authorList>
            <consortium name="RefSeq"/>
        </authorList>
    </citation>
    <scope>IDENTIFICATION</scope>
    <source>
        <tissue evidence="2">Muscle</tissue>
    </source>
</reference>
<keyword evidence="1" id="KW-1185">Reference proteome</keyword>
<accession>A0A6P8M741</accession>
<dbReference type="KEGG" id="bbif:117210480"/>
<evidence type="ECO:0000313" key="2">
    <source>
        <dbReference type="RefSeq" id="XP_033309436.1"/>
    </source>
</evidence>
<sequence>MAAREFLWFYNSNPSTLSLLLGTVTCKIVCPPSCLLRPLRQCWIICYGVTNFSLIIQFPVAVLTVSVVSDSVFHKYSLKISSRLPVTASALMYIFRCYDWYPLYLLPSISSYCHILCFAKLDP</sequence>
<dbReference type="RefSeq" id="XP_033309436.1">
    <property type="nucleotide sequence ID" value="XM_033453545.1"/>
</dbReference>
<organism evidence="1 2">
    <name type="scientific">Bombus bifarius</name>
    <dbReference type="NCBI Taxonomy" id="103933"/>
    <lineage>
        <taxon>Eukaryota</taxon>
        <taxon>Metazoa</taxon>
        <taxon>Ecdysozoa</taxon>
        <taxon>Arthropoda</taxon>
        <taxon>Hexapoda</taxon>
        <taxon>Insecta</taxon>
        <taxon>Pterygota</taxon>
        <taxon>Neoptera</taxon>
        <taxon>Endopterygota</taxon>
        <taxon>Hymenoptera</taxon>
        <taxon>Apocrita</taxon>
        <taxon>Aculeata</taxon>
        <taxon>Apoidea</taxon>
        <taxon>Anthophila</taxon>
        <taxon>Apidae</taxon>
        <taxon>Bombus</taxon>
        <taxon>Pyrobombus</taxon>
    </lineage>
</organism>